<evidence type="ECO:0000256" key="3">
    <source>
        <dbReference type="ARBA" id="ARBA00022729"/>
    </source>
</evidence>
<feature type="transmembrane region" description="Helical" evidence="6">
    <location>
        <begin position="538"/>
        <end position="560"/>
    </location>
</feature>
<evidence type="ECO:0000256" key="2">
    <source>
        <dbReference type="ARBA" id="ARBA00022525"/>
    </source>
</evidence>
<keyword evidence="4" id="KW-0572">Peptidoglycan-anchor</keyword>
<protein>
    <recommendedName>
        <fullName evidence="7">Gram-positive cocci surface proteins LPxTG domain-containing protein</fullName>
    </recommendedName>
</protein>
<dbReference type="EMBL" id="LN483072">
    <property type="protein sequence ID" value="CEA09917.1"/>
    <property type="molecule type" value="Genomic_DNA"/>
</dbReference>
<keyword evidence="3" id="KW-0732">Signal</keyword>
<evidence type="ECO:0000313" key="8">
    <source>
        <dbReference type="EMBL" id="CEA09917.1"/>
    </source>
</evidence>
<keyword evidence="6" id="KW-1133">Transmembrane helix</keyword>
<dbReference type="InterPro" id="IPR023849">
    <property type="entry name" value="TQXA_dom"/>
</dbReference>
<name>A0A078MWS0_9MICC</name>
<keyword evidence="2" id="KW-0964">Secreted</keyword>
<dbReference type="InterPro" id="IPR013552">
    <property type="entry name" value="Thioester_dom"/>
</dbReference>
<dbReference type="PROSITE" id="PS50847">
    <property type="entry name" value="GRAM_POS_ANCHORING"/>
    <property type="match status" value="1"/>
</dbReference>
<dbReference type="Pfam" id="PF19407">
    <property type="entry name" value="DUF5979"/>
    <property type="match status" value="2"/>
</dbReference>
<keyword evidence="6" id="KW-0472">Membrane</keyword>
<dbReference type="AlphaFoldDB" id="A0A078MWS0"/>
<dbReference type="Pfam" id="PF08341">
    <property type="entry name" value="TED"/>
    <property type="match status" value="1"/>
</dbReference>
<accession>A0A078MWS0</accession>
<sequence>MVLLPFAAPAQARVGDIVGVVSPIFGPNTDMQMNGTGAGQNVLGAVPPAATPQDPTAPYPASPPAGYTAENGFAGIITTASIDDPTLTGEMYCINIRVLTEPGIGYENGTWAESNVSNVGYVAYILNNYYPANPAAPAGLTANQQAAAVQAAIWYFSDGCVLNADQTAIRPAVEAIIADAQANGPVVEPPAPNVTVTPPSAAAPVGSPAGPFTVAAENAAVVTVSVPEGFTMYSDAAGTVEIANESEVASGTQIWIRSAAVIPDSGVLSARAAVTVQRGEVYLYDGNNPAITDAQRLILAQTAVLEATAQATAEFFPVGDLSVTKSFLGEAAGQQGAGQLLIDCGEGYTFNADVPAGAVEPATFVFTDIPVGTTCVVTEPITGATTAVDVTTDTPQEAVLTAEGAAVAVTNTVSYRPGSLNVTKVITGTGAGLQGEISVNVVCADVLNETILLPAGTAAGEYVQAFADLPAGTECTVTETATGAVQGVQVKGGDPVTVAIQPGAAIDAVLTNEVSREPAPAPAPERPSLPETGAGGTLPLLGAGAAAPAAGALLLIPGLIRSRRTQG</sequence>
<evidence type="ECO:0000256" key="5">
    <source>
        <dbReference type="SAM" id="MobiDB-lite"/>
    </source>
</evidence>
<reference evidence="8" key="1">
    <citation type="submission" date="2014-07" db="EMBL/GenBank/DDBJ databases">
        <authorList>
            <person name="Urmite Genomes Urmite Genomes"/>
        </authorList>
    </citation>
    <scope>NUCLEOTIDE SEQUENCE</scope>
    <source>
        <strain evidence="8">11W110_air</strain>
    </source>
</reference>
<evidence type="ECO:0000256" key="6">
    <source>
        <dbReference type="SAM" id="Phobius"/>
    </source>
</evidence>
<evidence type="ECO:0000259" key="7">
    <source>
        <dbReference type="PROSITE" id="PS50847"/>
    </source>
</evidence>
<evidence type="ECO:0000256" key="1">
    <source>
        <dbReference type="ARBA" id="ARBA00022512"/>
    </source>
</evidence>
<dbReference type="PATRIC" id="fig|1461584.3.peg.3264"/>
<organism evidence="8">
    <name type="scientific">Arthrobacter saudimassiliensis</name>
    <dbReference type="NCBI Taxonomy" id="1461584"/>
    <lineage>
        <taxon>Bacteria</taxon>
        <taxon>Bacillati</taxon>
        <taxon>Actinomycetota</taxon>
        <taxon>Actinomycetes</taxon>
        <taxon>Micrococcales</taxon>
        <taxon>Micrococcaceae</taxon>
        <taxon>Arthrobacter</taxon>
    </lineage>
</organism>
<feature type="domain" description="Gram-positive cocci surface proteins LPxTG" evidence="7">
    <location>
        <begin position="529"/>
        <end position="567"/>
    </location>
</feature>
<gene>
    <name evidence="8" type="ORF">BN1051_03297</name>
</gene>
<dbReference type="InterPro" id="IPR046022">
    <property type="entry name" value="DUF5979"/>
</dbReference>
<evidence type="ECO:0000256" key="4">
    <source>
        <dbReference type="ARBA" id="ARBA00023088"/>
    </source>
</evidence>
<feature type="region of interest" description="Disordered" evidence="5">
    <location>
        <begin position="515"/>
        <end position="536"/>
    </location>
</feature>
<dbReference type="InterPro" id="IPR019931">
    <property type="entry name" value="LPXTG_anchor"/>
</dbReference>
<keyword evidence="6" id="KW-0812">Transmembrane</keyword>
<keyword evidence="1" id="KW-0134">Cell wall</keyword>
<dbReference type="NCBIfam" id="TIGR03934">
    <property type="entry name" value="TQXA_dom"/>
    <property type="match status" value="1"/>
</dbReference>
<dbReference type="Gene3D" id="1.10.150.480">
    <property type="match status" value="1"/>
</dbReference>
<proteinExistence type="predicted"/>